<keyword evidence="1" id="KW-0614">Plasmid</keyword>
<reference evidence="1" key="3">
    <citation type="submission" date="2015-06" db="EMBL/GenBank/DDBJ databases">
        <authorList>
            <person name="Hoefler B.C."/>
            <person name="Straight P.D."/>
        </authorList>
    </citation>
    <scope>NUCLEOTIDE SEQUENCE</scope>
    <source>
        <strain evidence="1">91E135</strain>
        <plasmid evidence="1">lp150</plasmid>
    </source>
</reference>
<proteinExistence type="predicted"/>
<sequence length="391" mass="45465">MFKVRYFSELSILISFLLLILLVISCDLDSSEDFVTSLFGKGSVIEREYENLVQKYLKELVEEPTEGLAEESRVFTAMDIDTCVEEQFDLKLKNLLDKFGISDKGRKAVGYMYLVTTAGNSDDFLMFKQYTSDEFFNLLEQLGAERLKDMIKAFFSDLRVLSEYRLRVKEILKNIKRDSIRQKLEGELAWYEESTAYPYYLRWAFKDSNPDVVYAQVMYVGPSYVVGRIYSEAKSILKIENVYSEQHLEQPSESEWKIIDYIRDILIDEKIAQNKNYKTYTIAEFYNLLGDLDVTKIREIISRTQEILTAYEDAKVAISDINDLRLRQDFSNRLKKRVSAYGRTLKGVFNKSDINAIYRAAVKSRFIDEFALIQDEAKLISINLSSSSSKE</sequence>
<name>A0A0R9NM70_BORT9</name>
<dbReference type="EMBL" id="HM008710">
    <property type="protein sequence ID" value="ALC78621.1"/>
    <property type="molecule type" value="Genomic_DNA"/>
</dbReference>
<evidence type="ECO:0008006" key="2">
    <source>
        <dbReference type="Google" id="ProtNLM"/>
    </source>
</evidence>
<geneLocation type="plasmid" evidence="1">
    <name>lp150</name>
</geneLocation>
<gene>
    <name evidence="1" type="ORF">BTA134</name>
</gene>
<reference evidence="1" key="1">
    <citation type="submission" date="2012-01" db="EMBL/GenBank/DDBJ databases">
        <authorList>
            <person name="Wikstroem N."/>
        </authorList>
    </citation>
    <scope>NUCLEOTIDE SEQUENCE</scope>
    <source>
        <strain evidence="1">91E135</strain>
        <plasmid evidence="1">lp150</plasmid>
    </source>
</reference>
<reference evidence="1" key="2">
    <citation type="journal article" date="2013" name="J. Bacteriol.">
        <title>Large linear plasmids of Borrelia species that cause relapsing fever.</title>
        <authorList>
            <person name="Miller S.C."/>
            <person name="Porcella S.F."/>
            <person name="Raffel S.J."/>
            <person name="Schwan T.G."/>
            <person name="Barbour A.G."/>
        </authorList>
    </citation>
    <scope>NUCLEOTIDE SEQUENCE</scope>
    <source>
        <strain evidence="1">91E135</strain>
        <plasmid evidence="1">lp150</plasmid>
    </source>
</reference>
<dbReference type="PROSITE" id="PS51257">
    <property type="entry name" value="PROKAR_LIPOPROTEIN"/>
    <property type="match status" value="1"/>
</dbReference>
<evidence type="ECO:0000313" key="1">
    <source>
        <dbReference type="EMBL" id="ALC78621.1"/>
    </source>
</evidence>
<accession>A0A0R9NM70</accession>
<dbReference type="AlphaFoldDB" id="A0A0R9NM70"/>
<protein>
    <recommendedName>
        <fullName evidence="2">Lipoprotein</fullName>
    </recommendedName>
</protein>
<organism evidence="1">
    <name type="scientific">Borrelia turicatae (strain 91E135)</name>
    <dbReference type="NCBI Taxonomy" id="314724"/>
    <lineage>
        <taxon>Bacteria</taxon>
        <taxon>Pseudomonadati</taxon>
        <taxon>Spirochaetota</taxon>
        <taxon>Spirochaetia</taxon>
        <taxon>Spirochaetales</taxon>
        <taxon>Borreliaceae</taxon>
        <taxon>Borrelia</taxon>
    </lineage>
</organism>
<dbReference type="RefSeq" id="WP_054287503.1">
    <property type="nucleotide sequence ID" value="NC_021624.2"/>
</dbReference>
<dbReference type="NCBIfam" id="NF047534">
    <property type="entry name" value="lipo_BTA121_dup"/>
    <property type="match status" value="2"/>
</dbReference>